<dbReference type="AlphaFoldDB" id="A0AAD5B8L1"/>
<feature type="non-terminal residue" evidence="13">
    <location>
        <position position="1"/>
    </location>
</feature>
<keyword evidence="14" id="KW-1185">Reference proteome</keyword>
<feature type="region of interest" description="Disordered" evidence="11">
    <location>
        <begin position="71"/>
        <end position="157"/>
    </location>
</feature>
<gene>
    <name evidence="13" type="ORF">C0J50_12708</name>
</gene>
<comment type="subcellular location">
    <subcellularLocation>
        <location evidence="1">Cytoplasm</location>
    </subcellularLocation>
</comment>
<evidence type="ECO:0000256" key="1">
    <source>
        <dbReference type="ARBA" id="ARBA00004496"/>
    </source>
</evidence>
<dbReference type="PANTHER" id="PTHR16036">
    <property type="entry name" value="ANKYRIN REPEAT AND ZINC FINGER DOMAIN-CONTAINING PROTEIN 1"/>
    <property type="match status" value="1"/>
</dbReference>
<dbReference type="InterPro" id="IPR047139">
    <property type="entry name" value="ANKZ1/VMS1"/>
</dbReference>
<evidence type="ECO:0000256" key="7">
    <source>
        <dbReference type="ARBA" id="ARBA00022801"/>
    </source>
</evidence>
<accession>A0AAD5B8L1</accession>
<name>A0AAD5B8L1_SILAS</name>
<evidence type="ECO:0000256" key="4">
    <source>
        <dbReference type="ARBA" id="ARBA00022722"/>
    </source>
</evidence>
<feature type="compositionally biased region" description="Polar residues" evidence="11">
    <location>
        <begin position="71"/>
        <end position="86"/>
    </location>
</feature>
<evidence type="ECO:0000256" key="5">
    <source>
        <dbReference type="ARBA" id="ARBA00022737"/>
    </source>
</evidence>
<feature type="compositionally biased region" description="Basic and acidic residues" evidence="11">
    <location>
        <begin position="142"/>
        <end position="157"/>
    </location>
</feature>
<evidence type="ECO:0000256" key="9">
    <source>
        <dbReference type="ARBA" id="ARBA00023054"/>
    </source>
</evidence>
<evidence type="ECO:0000313" key="13">
    <source>
        <dbReference type="EMBL" id="KAI5629319.1"/>
    </source>
</evidence>
<keyword evidence="7 10" id="KW-0378">Hydrolase</keyword>
<reference evidence="13" key="1">
    <citation type="submission" date="2018-07" db="EMBL/GenBank/DDBJ databases">
        <title>Comparative genomics of catfishes provides insights into carnivory and benthic adaptation.</title>
        <authorList>
            <person name="Zhang Y."/>
            <person name="Wang D."/>
            <person name="Peng Z."/>
            <person name="Zheng S."/>
            <person name="Shao F."/>
            <person name="Tao W."/>
        </authorList>
    </citation>
    <scope>NUCLEOTIDE SEQUENCE</scope>
    <source>
        <strain evidence="13">Chongqing</strain>
    </source>
</reference>
<dbReference type="GO" id="GO:0005737">
    <property type="term" value="C:cytoplasm"/>
    <property type="evidence" value="ECO:0007669"/>
    <property type="project" value="UniProtKB-SubCell"/>
</dbReference>
<comment type="domain">
    <text evidence="10">The VLRF1 domain mediates binding to the 60S ribosomal subunit.</text>
</comment>
<evidence type="ECO:0000256" key="2">
    <source>
        <dbReference type="ARBA" id="ARBA00009262"/>
    </source>
</evidence>
<comment type="similarity">
    <text evidence="2 10">Belongs to the ANKZF1/VMS1 family.</text>
</comment>
<keyword evidence="6 10" id="KW-0255">Endonuclease</keyword>
<evidence type="ECO:0000256" key="11">
    <source>
        <dbReference type="SAM" id="MobiDB-lite"/>
    </source>
</evidence>
<proteinExistence type="inferred from homology"/>
<comment type="caution">
    <text evidence="13">The sequence shown here is derived from an EMBL/GenBank/DDBJ whole genome shotgun (WGS) entry which is preliminary data.</text>
</comment>
<dbReference type="EMBL" id="MU536931">
    <property type="protein sequence ID" value="KAI5629319.1"/>
    <property type="molecule type" value="Genomic_DNA"/>
</dbReference>
<keyword evidence="3 10" id="KW-0963">Cytoplasm</keyword>
<dbReference type="Pfam" id="PF18826">
    <property type="entry name" value="bVLRF1"/>
    <property type="match status" value="1"/>
</dbReference>
<feature type="region of interest" description="Disordered" evidence="11">
    <location>
        <begin position="25"/>
        <end position="47"/>
    </location>
</feature>
<evidence type="ECO:0000313" key="14">
    <source>
        <dbReference type="Proteomes" id="UP001205998"/>
    </source>
</evidence>
<dbReference type="InterPro" id="IPR041175">
    <property type="entry name" value="VLRF1/Vms1"/>
</dbReference>
<dbReference type="PROSITE" id="PS52044">
    <property type="entry name" value="VLRF1"/>
    <property type="match status" value="1"/>
</dbReference>
<dbReference type="GO" id="GO:0004519">
    <property type="term" value="F:endonuclease activity"/>
    <property type="evidence" value="ECO:0007669"/>
    <property type="project" value="UniProtKB-KW"/>
</dbReference>
<dbReference type="GO" id="GO:0016787">
    <property type="term" value="F:hydrolase activity"/>
    <property type="evidence" value="ECO:0007669"/>
    <property type="project" value="UniProtKB-KW"/>
</dbReference>
<feature type="domain" description="VLRF1" evidence="12">
    <location>
        <begin position="1"/>
        <end position="144"/>
    </location>
</feature>
<keyword evidence="9" id="KW-0175">Coiled coil</keyword>
<dbReference type="GO" id="GO:0036503">
    <property type="term" value="P:ERAD pathway"/>
    <property type="evidence" value="ECO:0007669"/>
    <property type="project" value="TreeGrafter"/>
</dbReference>
<sequence length="157" mass="18135">MGDSDDRNEVLQHKTFHRYTVRAKRGTAQSVCDAQNRGHAPKSAGSALRRYNEAALTKANKTTDVCSILSSSKRMWQRKPSNQTKENAAALQVDQQEDEEEEEEDDDISVQMKMEYVTMTTLDLREHEIKPSKKQRKKRKEKKTEATEKEEKTMESE</sequence>
<evidence type="ECO:0000256" key="8">
    <source>
        <dbReference type="ARBA" id="ARBA00023043"/>
    </source>
</evidence>
<evidence type="ECO:0000256" key="10">
    <source>
        <dbReference type="PROSITE-ProRule" id="PRU01389"/>
    </source>
</evidence>
<feature type="compositionally biased region" description="Basic residues" evidence="11">
    <location>
        <begin position="132"/>
        <end position="141"/>
    </location>
</feature>
<organism evidence="13 14">
    <name type="scientific">Silurus asotus</name>
    <name type="common">Amur catfish</name>
    <name type="synonym">Parasilurus asotus</name>
    <dbReference type="NCBI Taxonomy" id="30991"/>
    <lineage>
        <taxon>Eukaryota</taxon>
        <taxon>Metazoa</taxon>
        <taxon>Chordata</taxon>
        <taxon>Craniata</taxon>
        <taxon>Vertebrata</taxon>
        <taxon>Euteleostomi</taxon>
        <taxon>Actinopterygii</taxon>
        <taxon>Neopterygii</taxon>
        <taxon>Teleostei</taxon>
        <taxon>Ostariophysi</taxon>
        <taxon>Siluriformes</taxon>
        <taxon>Siluridae</taxon>
        <taxon>Silurus</taxon>
    </lineage>
</organism>
<feature type="active site" evidence="10">
    <location>
        <position position="29"/>
    </location>
</feature>
<dbReference type="PANTHER" id="PTHR16036:SF2">
    <property type="entry name" value="TRNA ENDONUCLEASE ANKZF1"/>
    <property type="match status" value="1"/>
</dbReference>
<keyword evidence="5" id="KW-0677">Repeat</keyword>
<keyword evidence="4 10" id="KW-0540">Nuclease</keyword>
<protein>
    <submittedName>
        <fullName evidence="13">Ankyrin repeat and zinc finger domain-containing protein 1 isoform X1</fullName>
    </submittedName>
</protein>
<evidence type="ECO:0000256" key="6">
    <source>
        <dbReference type="ARBA" id="ARBA00022759"/>
    </source>
</evidence>
<feature type="compositionally biased region" description="Acidic residues" evidence="11">
    <location>
        <begin position="95"/>
        <end position="108"/>
    </location>
</feature>
<keyword evidence="8" id="KW-0040">ANK repeat</keyword>
<dbReference type="Proteomes" id="UP001205998">
    <property type="component" value="Unassembled WGS sequence"/>
</dbReference>
<evidence type="ECO:0000256" key="3">
    <source>
        <dbReference type="ARBA" id="ARBA00022490"/>
    </source>
</evidence>
<evidence type="ECO:0000259" key="12">
    <source>
        <dbReference type="PROSITE" id="PS52044"/>
    </source>
</evidence>